<comment type="caution">
    <text evidence="1">The sequence shown here is derived from an EMBL/GenBank/DDBJ whole genome shotgun (WGS) entry which is preliminary data.</text>
</comment>
<reference evidence="2" key="1">
    <citation type="journal article" date="2019" name="Int. J. Syst. Evol. Microbiol.">
        <title>The Global Catalogue of Microorganisms (GCM) 10K type strain sequencing project: providing services to taxonomists for standard genome sequencing and annotation.</title>
        <authorList>
            <consortium name="The Broad Institute Genomics Platform"/>
            <consortium name="The Broad Institute Genome Sequencing Center for Infectious Disease"/>
            <person name="Wu L."/>
            <person name="Ma J."/>
        </authorList>
    </citation>
    <scope>NUCLEOTIDE SEQUENCE [LARGE SCALE GENOMIC DNA]</scope>
    <source>
        <strain evidence="2">KCTC 22280</strain>
    </source>
</reference>
<organism evidence="1 2">
    <name type="scientific">Marinobacter zhanjiangensis</name>
    <dbReference type="NCBI Taxonomy" id="578215"/>
    <lineage>
        <taxon>Bacteria</taxon>
        <taxon>Pseudomonadati</taxon>
        <taxon>Pseudomonadota</taxon>
        <taxon>Gammaproteobacteria</taxon>
        <taxon>Pseudomonadales</taxon>
        <taxon>Marinobacteraceae</taxon>
        <taxon>Marinobacter</taxon>
    </lineage>
</organism>
<gene>
    <name evidence="1" type="ORF">GCM10007071_23050</name>
</gene>
<dbReference type="RefSeq" id="WP_189576558.1">
    <property type="nucleotide sequence ID" value="NZ_BMXV01000005.1"/>
</dbReference>
<evidence type="ECO:0000313" key="1">
    <source>
        <dbReference type="EMBL" id="GGY75220.1"/>
    </source>
</evidence>
<keyword evidence="2" id="KW-1185">Reference proteome</keyword>
<accession>A0ABQ3B2W0</accession>
<proteinExistence type="predicted"/>
<sequence>MTVVTSSPQADLLHRLYENKQKQLVAASKQGNSLLYRVLEAEARAISDALDSATRR</sequence>
<protein>
    <submittedName>
        <fullName evidence="1">Uncharacterized protein</fullName>
    </submittedName>
</protein>
<dbReference type="Proteomes" id="UP000601597">
    <property type="component" value="Unassembled WGS sequence"/>
</dbReference>
<dbReference type="EMBL" id="BMXV01000005">
    <property type="protein sequence ID" value="GGY75220.1"/>
    <property type="molecule type" value="Genomic_DNA"/>
</dbReference>
<name>A0ABQ3B2W0_9GAMM</name>
<evidence type="ECO:0000313" key="2">
    <source>
        <dbReference type="Proteomes" id="UP000601597"/>
    </source>
</evidence>